<comment type="caution">
    <text evidence="2">The sequence shown here is derived from an EMBL/GenBank/DDBJ whole genome shotgun (WGS) entry which is preliminary data.</text>
</comment>
<keyword evidence="3" id="KW-1185">Reference proteome</keyword>
<sequence>MVWSFPFSFEFRFKFVRFQLTGARSSKKFSKFVPENILRIWRFWALLTVQKKKFGNLRVSLKGLGNLGSIVYLFAFFSRLVQLNLKMAPAEAELQLPLKGRKTRSKIGSKPRQTSNSSSSPKGTKIGIFGL</sequence>
<dbReference type="Proteomes" id="UP000824120">
    <property type="component" value="Chromosome 7"/>
</dbReference>
<feature type="region of interest" description="Disordered" evidence="1">
    <location>
        <begin position="99"/>
        <end position="131"/>
    </location>
</feature>
<evidence type="ECO:0000256" key="1">
    <source>
        <dbReference type="SAM" id="MobiDB-lite"/>
    </source>
</evidence>
<evidence type="ECO:0000313" key="3">
    <source>
        <dbReference type="Proteomes" id="UP000824120"/>
    </source>
</evidence>
<name>A0A9J5Y719_SOLCO</name>
<dbReference type="AlphaFoldDB" id="A0A9J5Y719"/>
<reference evidence="2 3" key="1">
    <citation type="submission" date="2020-09" db="EMBL/GenBank/DDBJ databases">
        <title>De no assembly of potato wild relative species, Solanum commersonii.</title>
        <authorList>
            <person name="Cho K."/>
        </authorList>
    </citation>
    <scope>NUCLEOTIDE SEQUENCE [LARGE SCALE GENOMIC DNA]</scope>
    <source>
        <strain evidence="2">LZ3.2</strain>
        <tissue evidence="2">Leaf</tissue>
    </source>
</reference>
<accession>A0A9J5Y719</accession>
<feature type="compositionally biased region" description="Basic residues" evidence="1">
    <location>
        <begin position="99"/>
        <end position="109"/>
    </location>
</feature>
<proteinExistence type="predicted"/>
<feature type="compositionally biased region" description="Polar residues" evidence="1">
    <location>
        <begin position="111"/>
        <end position="122"/>
    </location>
</feature>
<gene>
    <name evidence="2" type="ORF">H5410_037715</name>
</gene>
<protein>
    <submittedName>
        <fullName evidence="2">Uncharacterized protein</fullName>
    </submittedName>
</protein>
<dbReference type="EMBL" id="JACXVP010000007">
    <property type="protein sequence ID" value="KAG5596483.1"/>
    <property type="molecule type" value="Genomic_DNA"/>
</dbReference>
<evidence type="ECO:0000313" key="2">
    <source>
        <dbReference type="EMBL" id="KAG5596483.1"/>
    </source>
</evidence>
<organism evidence="2 3">
    <name type="scientific">Solanum commersonii</name>
    <name type="common">Commerson's wild potato</name>
    <name type="synonym">Commerson's nightshade</name>
    <dbReference type="NCBI Taxonomy" id="4109"/>
    <lineage>
        <taxon>Eukaryota</taxon>
        <taxon>Viridiplantae</taxon>
        <taxon>Streptophyta</taxon>
        <taxon>Embryophyta</taxon>
        <taxon>Tracheophyta</taxon>
        <taxon>Spermatophyta</taxon>
        <taxon>Magnoliopsida</taxon>
        <taxon>eudicotyledons</taxon>
        <taxon>Gunneridae</taxon>
        <taxon>Pentapetalae</taxon>
        <taxon>asterids</taxon>
        <taxon>lamiids</taxon>
        <taxon>Solanales</taxon>
        <taxon>Solanaceae</taxon>
        <taxon>Solanoideae</taxon>
        <taxon>Solaneae</taxon>
        <taxon>Solanum</taxon>
    </lineage>
</organism>